<dbReference type="SUPFAM" id="SSF54277">
    <property type="entry name" value="CAD &amp; PB1 domains"/>
    <property type="match status" value="1"/>
</dbReference>
<evidence type="ECO:0000313" key="9">
    <source>
        <dbReference type="Proteomes" id="UP001182556"/>
    </source>
</evidence>
<dbReference type="EMBL" id="JAODAN010000008">
    <property type="protein sequence ID" value="KAK1922430.1"/>
    <property type="molecule type" value="Genomic_DNA"/>
</dbReference>
<comment type="caution">
    <text evidence="8">The sequence shown here is derived from an EMBL/GenBank/DDBJ whole genome shotgun (WGS) entry which is preliminary data.</text>
</comment>
<dbReference type="AlphaFoldDB" id="A0AAD9CVQ8"/>
<evidence type="ECO:0000256" key="4">
    <source>
        <dbReference type="PROSITE-ProRule" id="PRU00228"/>
    </source>
</evidence>
<dbReference type="CDD" id="cd02249">
    <property type="entry name" value="ZZ"/>
    <property type="match status" value="1"/>
</dbReference>
<dbReference type="GO" id="GO:0044753">
    <property type="term" value="C:amphisome"/>
    <property type="evidence" value="ECO:0007669"/>
    <property type="project" value="TreeGrafter"/>
</dbReference>
<evidence type="ECO:0000256" key="1">
    <source>
        <dbReference type="ARBA" id="ARBA00022723"/>
    </source>
</evidence>
<accession>A0AAD9CVQ8</accession>
<feature type="region of interest" description="Disordered" evidence="5">
    <location>
        <begin position="451"/>
        <end position="528"/>
    </location>
</feature>
<proteinExistence type="predicted"/>
<dbReference type="GO" id="GO:0035973">
    <property type="term" value="P:aggrephagy"/>
    <property type="evidence" value="ECO:0007669"/>
    <property type="project" value="TreeGrafter"/>
</dbReference>
<evidence type="ECO:0000256" key="5">
    <source>
        <dbReference type="SAM" id="MobiDB-lite"/>
    </source>
</evidence>
<keyword evidence="2 4" id="KW-0863">Zinc-finger</keyword>
<evidence type="ECO:0000259" key="6">
    <source>
        <dbReference type="PROSITE" id="PS50135"/>
    </source>
</evidence>
<feature type="compositionally biased region" description="Polar residues" evidence="5">
    <location>
        <begin position="371"/>
        <end position="388"/>
    </location>
</feature>
<keyword evidence="9" id="KW-1185">Reference proteome</keyword>
<gene>
    <name evidence="8" type="ORF">DB88DRAFT_495034</name>
</gene>
<dbReference type="Gene3D" id="3.30.60.90">
    <property type="match status" value="3"/>
</dbReference>
<dbReference type="Proteomes" id="UP001182556">
    <property type="component" value="Unassembled WGS sequence"/>
</dbReference>
<dbReference type="GO" id="GO:0070530">
    <property type="term" value="F:K63-linked polyubiquitin modification-dependent protein binding"/>
    <property type="evidence" value="ECO:0007669"/>
    <property type="project" value="TreeGrafter"/>
</dbReference>
<dbReference type="FunFam" id="3.30.60.90:FF:000021">
    <property type="entry name" value="Unplaced genomic scaffold supercont1.18, whole genome shotgun sequence"/>
    <property type="match status" value="1"/>
</dbReference>
<feature type="compositionally biased region" description="Acidic residues" evidence="5">
    <location>
        <begin position="322"/>
        <end position="332"/>
    </location>
</feature>
<protein>
    <submittedName>
        <fullName evidence="8">Uncharacterized protein</fullName>
    </submittedName>
</protein>
<organism evidence="8 9">
    <name type="scientific">Papiliotrema laurentii</name>
    <name type="common">Cryptococcus laurentii</name>
    <dbReference type="NCBI Taxonomy" id="5418"/>
    <lineage>
        <taxon>Eukaryota</taxon>
        <taxon>Fungi</taxon>
        <taxon>Dikarya</taxon>
        <taxon>Basidiomycota</taxon>
        <taxon>Agaricomycotina</taxon>
        <taxon>Tremellomycetes</taxon>
        <taxon>Tremellales</taxon>
        <taxon>Rhynchogastremaceae</taxon>
        <taxon>Papiliotrema</taxon>
    </lineage>
</organism>
<dbReference type="Gene3D" id="3.10.20.90">
    <property type="entry name" value="Phosphatidylinositol 3-kinase Catalytic Subunit, Chain A, domain 1"/>
    <property type="match status" value="1"/>
</dbReference>
<feature type="region of interest" description="Disordered" evidence="5">
    <location>
        <begin position="756"/>
        <end position="801"/>
    </location>
</feature>
<dbReference type="InterPro" id="IPR043145">
    <property type="entry name" value="Znf_ZZ_sf"/>
</dbReference>
<evidence type="ECO:0000259" key="7">
    <source>
        <dbReference type="PROSITE" id="PS51745"/>
    </source>
</evidence>
<keyword evidence="1" id="KW-0479">Metal-binding</keyword>
<dbReference type="PANTHER" id="PTHR15090">
    <property type="entry name" value="SEQUESTOSOME 1-RELATED"/>
    <property type="match status" value="1"/>
</dbReference>
<sequence length="982" mass="107466">MSRANPGLGPIPDRPNRPLVVKCGYEGTTRRITFPSASTCRFDSLRSRVEECFFLSASPFYLTYFDDDGEDFSIRCEEDLTEAISYFVSGDDEASASVYSGHSTGRMALGPGPSTQKISIRVEVLVEYDGPSLSDTSSILSLSTGYVDGEGASVGGSGESSWRSSGYSESLRSGGSSYRSSFANGAAINDEGSSTTTRSRRFPHDHNQDVTRSMESLGLSTSPDSFGFNESPDDPFNPPMQQSSSSNGRTRTRPSPRPSRQSSGHTMQPLPRQPLTGPESDPAPSLLTDSDLGSRWLREQTKLATTRRIVHPRPGSSRRYDSDEDSLGSDDESLGDLALVRDARGKFYYSYQNADDISLSSTNECNDDLSGPSNRTSTTGSPDRTASPTFLPVDGPHLHEIPRLVEPAGPPVLAPDCSACGIRLDYMRYVCQTCGEGDMWKEDAPDKAAFIPPKVPSESSMSDGSEETELAGMNSAGSQTVYEVDPSRVRSSSMSTSASRGSGTRSVHNISGNGLDLTRDETDSPLGSSGLPRGYELCVGCIELHGIVHSKAAAKEAKANLSSTELRRRRGAGELRHTFREKIWSVEGWKDVEYSEDSRCTICQSRLYSNRYKCVSCPKFDMCRSCYQKVEEIHPAHVFLSLPDKALPPVEAQRSVSSRDGSAVEAAPRPIRHPGAFCHNCLQDIVGPRFHCAVCPSWDLCIQCEGVAGVGDGAGHTADHIMMKIPLPLATNEVEAVSRRARDRWFQQDSNAVAAAVSAPRAPASSRSSSPTNDTVYAGGTQRNGHSPVPPPPVVTGNVTNRDALDHGLRCNNCNEWIMGRRYQCANCPSNPEGYNLCSICELRSYRVHDPRHVFFRFDRPAHFPLRLDRAFLPLMYRSRVGEIPSGTIVNPRDPVAYLKHVLHRETLCDIHSDQIRGIWLRCAHCAAGFDICQEAEQIADHDATHVFVVFKARVDMGVFRQVADLAAAHSKPLLRERVYLE</sequence>
<dbReference type="SMART" id="SM00666">
    <property type="entry name" value="PB1"/>
    <property type="match status" value="1"/>
</dbReference>
<feature type="region of interest" description="Disordered" evidence="5">
    <location>
        <begin position="359"/>
        <end position="389"/>
    </location>
</feature>
<feature type="compositionally biased region" description="Low complexity" evidence="5">
    <location>
        <begin position="489"/>
        <end position="507"/>
    </location>
</feature>
<dbReference type="PROSITE" id="PS50135">
    <property type="entry name" value="ZF_ZZ_2"/>
    <property type="match status" value="1"/>
</dbReference>
<dbReference type="GO" id="GO:0007032">
    <property type="term" value="P:endosome organization"/>
    <property type="evidence" value="ECO:0007669"/>
    <property type="project" value="TreeGrafter"/>
</dbReference>
<dbReference type="InterPro" id="IPR052260">
    <property type="entry name" value="Autophagy_Rcpt_SigReg"/>
</dbReference>
<feature type="domain" description="PB1" evidence="7">
    <location>
        <begin position="18"/>
        <end position="93"/>
    </location>
</feature>
<feature type="compositionally biased region" description="Polar residues" evidence="5">
    <location>
        <begin position="210"/>
        <end position="224"/>
    </location>
</feature>
<feature type="compositionally biased region" description="Low complexity" evidence="5">
    <location>
        <begin position="756"/>
        <end position="771"/>
    </location>
</feature>
<dbReference type="SUPFAM" id="SSF57850">
    <property type="entry name" value="RING/U-box"/>
    <property type="match status" value="4"/>
</dbReference>
<dbReference type="PANTHER" id="PTHR15090:SF0">
    <property type="entry name" value="SEQUESTOSOME-1"/>
    <property type="match status" value="1"/>
</dbReference>
<evidence type="ECO:0000256" key="2">
    <source>
        <dbReference type="ARBA" id="ARBA00022771"/>
    </source>
</evidence>
<evidence type="ECO:0000313" key="8">
    <source>
        <dbReference type="EMBL" id="KAK1922430.1"/>
    </source>
</evidence>
<dbReference type="InterPro" id="IPR000433">
    <property type="entry name" value="Znf_ZZ"/>
</dbReference>
<dbReference type="CDD" id="cd02340">
    <property type="entry name" value="ZZ_NBR1_like"/>
    <property type="match status" value="1"/>
</dbReference>
<dbReference type="InterPro" id="IPR000270">
    <property type="entry name" value="PB1_dom"/>
</dbReference>
<keyword evidence="3" id="KW-0862">Zinc</keyword>
<dbReference type="PROSITE" id="PS51745">
    <property type="entry name" value="PB1"/>
    <property type="match status" value="1"/>
</dbReference>
<dbReference type="GO" id="GO:0005080">
    <property type="term" value="F:protein kinase C binding"/>
    <property type="evidence" value="ECO:0007669"/>
    <property type="project" value="TreeGrafter"/>
</dbReference>
<reference evidence="8" key="1">
    <citation type="submission" date="2023-02" db="EMBL/GenBank/DDBJ databases">
        <title>Identification and recombinant expression of a fungal hydrolase from Papiliotrema laurentii that hydrolyzes apple cutin and clears colloidal polyester polyurethane.</title>
        <authorList>
            <consortium name="DOE Joint Genome Institute"/>
            <person name="Roman V.A."/>
            <person name="Bojanowski C."/>
            <person name="Crable B.R."/>
            <person name="Wagner D.N."/>
            <person name="Hung C.S."/>
            <person name="Nadeau L.J."/>
            <person name="Schratz L."/>
            <person name="Haridas S."/>
            <person name="Pangilinan J."/>
            <person name="Lipzen A."/>
            <person name="Na H."/>
            <person name="Yan M."/>
            <person name="Ng V."/>
            <person name="Grigoriev I.V."/>
            <person name="Spatafora J.W."/>
            <person name="Barlow D."/>
            <person name="Biffinger J."/>
            <person name="Kelley-Loughnane N."/>
            <person name="Varaljay V.A."/>
            <person name="Crookes-Goodson W.J."/>
        </authorList>
    </citation>
    <scope>NUCLEOTIDE SEQUENCE</scope>
    <source>
        <strain evidence="8">5307AH</strain>
    </source>
</reference>
<name>A0AAD9CVQ8_PAPLA</name>
<feature type="domain" description="ZZ-type" evidence="6">
    <location>
        <begin position="673"/>
        <end position="730"/>
    </location>
</feature>
<feature type="compositionally biased region" description="Low complexity" evidence="5">
    <location>
        <begin position="159"/>
        <end position="181"/>
    </location>
</feature>
<dbReference type="SMART" id="SM00291">
    <property type="entry name" value="ZnF_ZZ"/>
    <property type="match status" value="3"/>
</dbReference>
<dbReference type="GO" id="GO:0000423">
    <property type="term" value="P:mitophagy"/>
    <property type="evidence" value="ECO:0007669"/>
    <property type="project" value="TreeGrafter"/>
</dbReference>
<dbReference type="Pfam" id="PF00569">
    <property type="entry name" value="ZZ"/>
    <property type="match status" value="2"/>
</dbReference>
<dbReference type="InterPro" id="IPR053793">
    <property type="entry name" value="PB1-like"/>
</dbReference>
<dbReference type="GO" id="GO:0016235">
    <property type="term" value="C:aggresome"/>
    <property type="evidence" value="ECO:0007669"/>
    <property type="project" value="TreeGrafter"/>
</dbReference>
<evidence type="ECO:0000256" key="3">
    <source>
        <dbReference type="ARBA" id="ARBA00022833"/>
    </source>
</evidence>
<feature type="region of interest" description="Disordered" evidence="5">
    <location>
        <begin position="150"/>
        <end position="332"/>
    </location>
</feature>
<dbReference type="GO" id="GO:0008270">
    <property type="term" value="F:zinc ion binding"/>
    <property type="evidence" value="ECO:0007669"/>
    <property type="project" value="UniProtKB-KW"/>
</dbReference>
<dbReference type="Pfam" id="PF00564">
    <property type="entry name" value="PB1"/>
    <property type="match status" value="1"/>
</dbReference>